<name>A0A563VRH5_9CYAN</name>
<dbReference type="InterPro" id="IPR003439">
    <property type="entry name" value="ABC_transporter-like_ATP-bd"/>
</dbReference>
<dbReference type="OrthoDB" id="538665at2"/>
<dbReference type="NCBIfam" id="TIGR03411">
    <property type="entry name" value="urea_trans_UrtD"/>
    <property type="match status" value="1"/>
</dbReference>
<gene>
    <name evidence="5" type="ORF">H1P_230039</name>
</gene>
<dbReference type="CDD" id="cd03219">
    <property type="entry name" value="ABC_Mj1267_LivG_branched"/>
    <property type="match status" value="1"/>
</dbReference>
<keyword evidence="3 5" id="KW-0067">ATP-binding</keyword>
<dbReference type="InterPro" id="IPR027417">
    <property type="entry name" value="P-loop_NTPase"/>
</dbReference>
<accession>A0A563VRH5</accession>
<sequence>MKPILSVKDLQVVFSGFKALKGVTLEVGDREIVTIIGPNGAGKSTLLDAIVSKSPVAAGKVYFQGKNITNKNPYEIARMGIGRKFQNPNVYNELTVFENLLLSLKGDHGIFDSITAKLTKKKRDKIIDVLEIIGLLNYAATPVASLSHGQKQWVEIGMVIAQDPTLVLLDEPTAGMTPEETHATGEIIKSLAQNHSVVAIEHDMEFVKQIAERIIVLHQGEKLAEGSVQEIQNNPQVIEVYLGREKIDVDVAART</sequence>
<dbReference type="SUPFAM" id="SSF52540">
    <property type="entry name" value="P-loop containing nucleoside triphosphate hydrolases"/>
    <property type="match status" value="1"/>
</dbReference>
<dbReference type="Pfam" id="PF00005">
    <property type="entry name" value="ABC_tran"/>
    <property type="match status" value="1"/>
</dbReference>
<evidence type="ECO:0000259" key="4">
    <source>
        <dbReference type="PROSITE" id="PS50893"/>
    </source>
</evidence>
<keyword evidence="1" id="KW-0813">Transport</keyword>
<reference evidence="5 6" key="1">
    <citation type="submission" date="2019-01" db="EMBL/GenBank/DDBJ databases">
        <authorList>
            <person name="Brito A."/>
        </authorList>
    </citation>
    <scope>NUCLEOTIDE SEQUENCE [LARGE SCALE GENOMIC DNA]</scope>
    <source>
        <strain evidence="5">1</strain>
    </source>
</reference>
<evidence type="ECO:0000256" key="1">
    <source>
        <dbReference type="ARBA" id="ARBA00022448"/>
    </source>
</evidence>
<dbReference type="InterPro" id="IPR017781">
    <property type="entry name" value="ABC_transptr_urea_ATP-bd_UrtD"/>
</dbReference>
<dbReference type="PANTHER" id="PTHR45772">
    <property type="entry name" value="CONSERVED COMPONENT OF ABC TRANSPORTER FOR NATURAL AMINO ACIDS-RELATED"/>
    <property type="match status" value="1"/>
</dbReference>
<evidence type="ECO:0000256" key="3">
    <source>
        <dbReference type="ARBA" id="ARBA00022840"/>
    </source>
</evidence>
<dbReference type="InterPro" id="IPR032823">
    <property type="entry name" value="BCA_ABC_TP_C"/>
</dbReference>
<protein>
    <submittedName>
        <fullName evidence="5">Urea ABC transporter, ATP-binding protein UrtD</fullName>
    </submittedName>
</protein>
<dbReference type="EMBL" id="CAACVJ010000146">
    <property type="protein sequence ID" value="VEP13975.1"/>
    <property type="molecule type" value="Genomic_DNA"/>
</dbReference>
<evidence type="ECO:0000313" key="5">
    <source>
        <dbReference type="EMBL" id="VEP13975.1"/>
    </source>
</evidence>
<dbReference type="InterPro" id="IPR051120">
    <property type="entry name" value="ABC_AA/LPS_Transport"/>
</dbReference>
<keyword evidence="2" id="KW-0547">Nucleotide-binding</keyword>
<feature type="domain" description="ABC transporter" evidence="4">
    <location>
        <begin position="5"/>
        <end position="244"/>
    </location>
</feature>
<keyword evidence="6" id="KW-1185">Reference proteome</keyword>
<dbReference type="PANTHER" id="PTHR45772:SF8">
    <property type="entry name" value="HIGH-AFFINITY BRANCHED-CHAIN AMINO ACID TRANSPORT ATP-BINDING PROTEIN"/>
    <property type="match status" value="1"/>
</dbReference>
<dbReference type="Proteomes" id="UP000320055">
    <property type="component" value="Unassembled WGS sequence"/>
</dbReference>
<dbReference type="GO" id="GO:0016887">
    <property type="term" value="F:ATP hydrolysis activity"/>
    <property type="evidence" value="ECO:0007669"/>
    <property type="project" value="InterPro"/>
</dbReference>
<dbReference type="Gene3D" id="3.40.50.300">
    <property type="entry name" value="P-loop containing nucleotide triphosphate hydrolases"/>
    <property type="match status" value="1"/>
</dbReference>
<dbReference type="AlphaFoldDB" id="A0A563VRH5"/>
<dbReference type="PROSITE" id="PS50893">
    <property type="entry name" value="ABC_TRANSPORTER_2"/>
    <property type="match status" value="1"/>
</dbReference>
<organism evidence="5 6">
    <name type="scientific">Hyella patelloides LEGE 07179</name>
    <dbReference type="NCBI Taxonomy" id="945734"/>
    <lineage>
        <taxon>Bacteria</taxon>
        <taxon>Bacillati</taxon>
        <taxon>Cyanobacteriota</taxon>
        <taxon>Cyanophyceae</taxon>
        <taxon>Pleurocapsales</taxon>
        <taxon>Hyellaceae</taxon>
        <taxon>Hyella</taxon>
    </lineage>
</organism>
<dbReference type="InterPro" id="IPR003593">
    <property type="entry name" value="AAA+_ATPase"/>
</dbReference>
<dbReference type="Pfam" id="PF12399">
    <property type="entry name" value="BCA_ABC_TP_C"/>
    <property type="match status" value="1"/>
</dbReference>
<dbReference type="GO" id="GO:0005886">
    <property type="term" value="C:plasma membrane"/>
    <property type="evidence" value="ECO:0007669"/>
    <property type="project" value="TreeGrafter"/>
</dbReference>
<proteinExistence type="predicted"/>
<dbReference type="RefSeq" id="WP_144864793.1">
    <property type="nucleotide sequence ID" value="NZ_LR213784.1"/>
</dbReference>
<evidence type="ECO:0000313" key="6">
    <source>
        <dbReference type="Proteomes" id="UP000320055"/>
    </source>
</evidence>
<dbReference type="SMART" id="SM00382">
    <property type="entry name" value="AAA"/>
    <property type="match status" value="1"/>
</dbReference>
<dbReference type="FunFam" id="3.40.50.300:FF:000421">
    <property type="entry name" value="Branched-chain amino acid ABC transporter ATP-binding protein"/>
    <property type="match status" value="1"/>
</dbReference>
<dbReference type="GO" id="GO:0005524">
    <property type="term" value="F:ATP binding"/>
    <property type="evidence" value="ECO:0007669"/>
    <property type="project" value="UniProtKB-KW"/>
</dbReference>
<evidence type="ECO:0000256" key="2">
    <source>
        <dbReference type="ARBA" id="ARBA00022741"/>
    </source>
</evidence>